<dbReference type="NCBIfam" id="TIGR00787">
    <property type="entry name" value="dctP"/>
    <property type="match status" value="1"/>
</dbReference>
<dbReference type="NCBIfam" id="NF037995">
    <property type="entry name" value="TRAP_S1"/>
    <property type="match status" value="1"/>
</dbReference>
<evidence type="ECO:0000256" key="2">
    <source>
        <dbReference type="ARBA" id="ARBA00022448"/>
    </source>
</evidence>
<feature type="transmembrane region" description="Helical" evidence="4">
    <location>
        <begin position="6"/>
        <end position="24"/>
    </location>
</feature>
<comment type="similarity">
    <text evidence="1">Belongs to the bacterial solute-binding protein 7 family.</text>
</comment>
<dbReference type="GO" id="GO:0055085">
    <property type="term" value="P:transmembrane transport"/>
    <property type="evidence" value="ECO:0007669"/>
    <property type="project" value="InterPro"/>
</dbReference>
<accession>A0A2G8IQM6</accession>
<dbReference type="PANTHER" id="PTHR33376:SF7">
    <property type="entry name" value="C4-DICARBOXYLATE-BINDING PROTEIN DCTB"/>
    <property type="match status" value="1"/>
</dbReference>
<keyword evidence="4" id="KW-1133">Transmembrane helix</keyword>
<keyword evidence="3" id="KW-0732">Signal</keyword>
<dbReference type="AlphaFoldDB" id="A0A2G8IQM6"/>
<dbReference type="GO" id="GO:0030288">
    <property type="term" value="C:outer membrane-bounded periplasmic space"/>
    <property type="evidence" value="ECO:0007669"/>
    <property type="project" value="InterPro"/>
</dbReference>
<dbReference type="InterPro" id="IPR038404">
    <property type="entry name" value="TRAP_DctP_sf"/>
</dbReference>
<evidence type="ECO:0000256" key="1">
    <source>
        <dbReference type="ARBA" id="ARBA00009023"/>
    </source>
</evidence>
<evidence type="ECO:0000313" key="6">
    <source>
        <dbReference type="Proteomes" id="UP000230768"/>
    </source>
</evidence>
<dbReference type="RefSeq" id="WP_099728436.1">
    <property type="nucleotide sequence ID" value="NZ_CP101833.1"/>
</dbReference>
<dbReference type="EMBL" id="PEKP01000027">
    <property type="protein sequence ID" value="PIK25763.1"/>
    <property type="molecule type" value="Genomic_DNA"/>
</dbReference>
<comment type="caution">
    <text evidence="5">The sequence shown here is derived from an EMBL/GenBank/DDBJ whole genome shotgun (WGS) entry which is preliminary data.</text>
</comment>
<reference evidence="5 6" key="1">
    <citation type="submission" date="2017-11" db="EMBL/GenBank/DDBJ databases">
        <title>Draft genome sequence of Bacillus pumilus 51_5il from lake Gorkoye (Russia: Novosibirsk region).</title>
        <authorList>
            <person name="Shipova A.A."/>
            <person name="Rozanov A.S."/>
            <person name="Bryanskaya A.V."/>
            <person name="Peltek S.E."/>
        </authorList>
    </citation>
    <scope>NUCLEOTIDE SEQUENCE [LARGE SCALE GENOMIC DNA]</scope>
    <source>
        <strain evidence="5 6">51_5il</strain>
    </source>
</reference>
<organism evidence="5 6">
    <name type="scientific">Bacillus pumilus</name>
    <name type="common">Bacillus mesentericus</name>
    <dbReference type="NCBI Taxonomy" id="1408"/>
    <lineage>
        <taxon>Bacteria</taxon>
        <taxon>Bacillati</taxon>
        <taxon>Bacillota</taxon>
        <taxon>Bacilli</taxon>
        <taxon>Bacillales</taxon>
        <taxon>Bacillaceae</taxon>
        <taxon>Bacillus</taxon>
    </lineage>
</organism>
<dbReference type="PIRSF" id="PIRSF006470">
    <property type="entry name" value="DctB"/>
    <property type="match status" value="1"/>
</dbReference>
<evidence type="ECO:0000256" key="4">
    <source>
        <dbReference type="SAM" id="Phobius"/>
    </source>
</evidence>
<protein>
    <submittedName>
        <fullName evidence="5">C4-dicarboxylate ABC transporter</fullName>
    </submittedName>
</protein>
<dbReference type="Gene3D" id="3.40.190.170">
    <property type="entry name" value="Bacterial extracellular solute-binding protein, family 7"/>
    <property type="match status" value="1"/>
</dbReference>
<dbReference type="InterPro" id="IPR018389">
    <property type="entry name" value="DctP_fam"/>
</dbReference>
<sequence length="366" mass="41814">MKNLLAYTLLLIIGFVTALYFGFYHMMPKSASIFDDEQTGLKDQLVFKFSHVVADNTPKGLAAKKFAELVHEKSDGKISIQIFSNGSLYSDIEEINALKENQVQFIAPSTSKLGMLSPEWLALDLPFAFPNYDAVQEGLHGAIGQKLFGTLQKDGLKGMAYWTNGFKQITSNKGPIKQPGDLKNQSLRIMQSDMIEKQFKLLGAKPYQESFNSTFQLLETKKVDGEENTISNIYSKKFYHIQDYMTISNHGYLGYVVLTDQVFFDRQTPETKRILLEAMEETTAWNEKHAEQMNNDQLEDIKRESPIAIHELTPAERQKWVKALDPLYDEAEKTIGSTLIKQIRELRARYDHSPIQAFQEEDDKTK</sequence>
<evidence type="ECO:0000313" key="5">
    <source>
        <dbReference type="EMBL" id="PIK25763.1"/>
    </source>
</evidence>
<name>A0A2G8IQM6_BACPU</name>
<dbReference type="Proteomes" id="UP000230768">
    <property type="component" value="Unassembled WGS sequence"/>
</dbReference>
<dbReference type="PANTHER" id="PTHR33376">
    <property type="match status" value="1"/>
</dbReference>
<gene>
    <name evidence="5" type="ORF">CTV99_16250</name>
</gene>
<keyword evidence="2" id="KW-0813">Transport</keyword>
<keyword evidence="4" id="KW-0472">Membrane</keyword>
<evidence type="ECO:0000256" key="3">
    <source>
        <dbReference type="ARBA" id="ARBA00022729"/>
    </source>
</evidence>
<dbReference type="Pfam" id="PF03480">
    <property type="entry name" value="DctP"/>
    <property type="match status" value="1"/>
</dbReference>
<dbReference type="InterPro" id="IPR004682">
    <property type="entry name" value="TRAP_DctP"/>
</dbReference>
<keyword evidence="4" id="KW-0812">Transmembrane</keyword>
<proteinExistence type="inferred from homology"/>